<proteinExistence type="inferred from homology"/>
<dbReference type="Proteomes" id="UP000776276">
    <property type="component" value="Unassembled WGS sequence"/>
</dbReference>
<dbReference type="PANTHER" id="PTHR42812:SF12">
    <property type="entry name" value="BETA-XYLOSIDASE-RELATED"/>
    <property type="match status" value="1"/>
</dbReference>
<evidence type="ECO:0000259" key="4">
    <source>
        <dbReference type="Pfam" id="PF17851"/>
    </source>
</evidence>
<dbReference type="Pfam" id="PF04616">
    <property type="entry name" value="Glyco_hydro_43"/>
    <property type="match status" value="1"/>
</dbReference>
<dbReference type="CDD" id="cd09000">
    <property type="entry name" value="GH43_SXA-like"/>
    <property type="match status" value="1"/>
</dbReference>
<organism evidence="5 6">
    <name type="scientific">Sphingomonas quercus</name>
    <dbReference type="NCBI Taxonomy" id="2842451"/>
    <lineage>
        <taxon>Bacteria</taxon>
        <taxon>Pseudomonadati</taxon>
        <taxon>Pseudomonadota</taxon>
        <taxon>Alphaproteobacteria</taxon>
        <taxon>Sphingomonadales</taxon>
        <taxon>Sphingomonadaceae</taxon>
        <taxon>Sphingomonas</taxon>
    </lineage>
</organism>
<evidence type="ECO:0000313" key="5">
    <source>
        <dbReference type="EMBL" id="MBU3077581.1"/>
    </source>
</evidence>
<evidence type="ECO:0000256" key="1">
    <source>
        <dbReference type="ARBA" id="ARBA00022801"/>
    </source>
</evidence>
<dbReference type="EMBL" id="JAHKRT010000003">
    <property type="protein sequence ID" value="MBU3077581.1"/>
    <property type="molecule type" value="Genomic_DNA"/>
</dbReference>
<name>A0ABS6BH03_9SPHN</name>
<dbReference type="InterPro" id="IPR006710">
    <property type="entry name" value="Glyco_hydro_43"/>
</dbReference>
<keyword evidence="2 3" id="KW-0326">Glycosidase</keyword>
<dbReference type="PANTHER" id="PTHR42812">
    <property type="entry name" value="BETA-XYLOSIDASE"/>
    <property type="match status" value="1"/>
</dbReference>
<evidence type="ECO:0000256" key="2">
    <source>
        <dbReference type="ARBA" id="ARBA00023295"/>
    </source>
</evidence>
<dbReference type="InterPro" id="IPR051795">
    <property type="entry name" value="Glycosyl_Hydrlase_43"/>
</dbReference>
<dbReference type="RefSeq" id="WP_216322258.1">
    <property type="nucleotide sequence ID" value="NZ_JAHKRT010000003.1"/>
</dbReference>
<keyword evidence="6" id="KW-1185">Reference proteome</keyword>
<sequence>MTTYRNPILPGFNPDPSIVRVGDDYYLATSTFEWFPGVQIHHSRDLVHWRLASRPLTRPRQLDMRGDPDSCGVWAPDISWQDGRFWLIYTDVRRYGRTTVGGASGASLRDFHNYAVTCETIDGVWSDPVFLNSSGFDPALFHDDDGRSWLLNMLWDHRPGRNRFAGIVAQQFDRAAGRLIGERRMIFEGTALGLTEGPHLYKRDGWYHLLVAEGGTAWNHAVTMARARSLFGPYEVHPDGPVLSARGRSEAALHRTGHADIVETPAGETWMVYLCGRPLPDRGRCVLGRETALQQMRWGEDGWLRTLAGDALPVLEADAPALPAAPVESRPHEGSFGSALPPEFQWLRTPEPDDIFSLSARPGHLRLYGCETIGSLFTQALVARRQQHFRYTATTVLDFTAAHFQQAAGLVCYYNGAKFHYLHVTHDEAVGRHLRVMSMLPDSPQGDAFTPPVPVPDGPVELRAEVDHARLLFAWRPLGAEAWNWLPEQFDASILSDEASAPGLPNFTGAFVGMAAQDMAGTRAPADFASFSYRPR</sequence>
<accession>A0ABS6BH03</accession>
<comment type="caution">
    <text evidence="5">The sequence shown here is derived from an EMBL/GenBank/DDBJ whole genome shotgun (WGS) entry which is preliminary data.</text>
</comment>
<evidence type="ECO:0000256" key="3">
    <source>
        <dbReference type="RuleBase" id="RU361187"/>
    </source>
</evidence>
<evidence type="ECO:0000313" key="6">
    <source>
        <dbReference type="Proteomes" id="UP000776276"/>
    </source>
</evidence>
<dbReference type="GO" id="GO:0016787">
    <property type="term" value="F:hydrolase activity"/>
    <property type="evidence" value="ECO:0007669"/>
    <property type="project" value="UniProtKB-KW"/>
</dbReference>
<comment type="similarity">
    <text evidence="3">Belongs to the glycosyl hydrolase 43 family.</text>
</comment>
<dbReference type="Pfam" id="PF17851">
    <property type="entry name" value="GH43_C2"/>
    <property type="match status" value="1"/>
</dbReference>
<keyword evidence="1 3" id="KW-0378">Hydrolase</keyword>
<dbReference type="InterPro" id="IPR041542">
    <property type="entry name" value="GH43_C2"/>
</dbReference>
<protein>
    <submittedName>
        <fullName evidence="5">Glycoside hydrolase family 43 protein</fullName>
    </submittedName>
</protein>
<feature type="domain" description="Beta-xylosidase C-terminal Concanavalin A-like" evidence="4">
    <location>
        <begin position="338"/>
        <end position="534"/>
    </location>
</feature>
<reference evidence="5 6" key="1">
    <citation type="submission" date="2021-06" db="EMBL/GenBank/DDBJ databases">
        <title>Sphingomonas sp. XMGL2, whole genome shotgun sequencing project.</title>
        <authorList>
            <person name="Zhao G."/>
            <person name="Shen L."/>
        </authorList>
    </citation>
    <scope>NUCLEOTIDE SEQUENCE [LARGE SCALE GENOMIC DNA]</scope>
    <source>
        <strain evidence="5 6">XMGL2</strain>
    </source>
</reference>
<gene>
    <name evidence="5" type="ORF">KOF26_06835</name>
</gene>